<reference evidence="9 10" key="1">
    <citation type="submission" date="2023-07" db="EMBL/GenBank/DDBJ databases">
        <title>Comparative genomics of wheat-associated soil bacteria to identify genetic determinants of phenazine resistance.</title>
        <authorList>
            <person name="Mouncey N."/>
        </authorList>
    </citation>
    <scope>NUCLEOTIDE SEQUENCE [LARGE SCALE GENOMIC DNA]</scope>
    <source>
        <strain evidence="9 10">W2I16</strain>
    </source>
</reference>
<dbReference type="PANTHER" id="PTHR11058">
    <property type="entry name" value="NADH-UBIQUINONE OXIDOREDUCTASE CHAIN 3"/>
    <property type="match status" value="1"/>
</dbReference>
<sequence length="190" mass="20585">MYWISGMAMRDGLLTVSLAGPRLRSVQISDRSHEARERGTDVPVPTAVATTEYISASSTSSTSSMSSASEYFQSYSVVGLLAAVGVLFVAVAFGAGRLLRPVVPTPEKLLTYECGVDPVGEGWAHTQVRYYVYAFLYVVFAVDSIFLFPWATVFAAPGYGAATLVEMFIFLGFLAVGLLYAYKKGVLTWT</sequence>
<feature type="transmembrane region" description="Helical" evidence="8">
    <location>
        <begin position="130"/>
        <end position="153"/>
    </location>
</feature>
<evidence type="ECO:0000256" key="7">
    <source>
        <dbReference type="RuleBase" id="RU003639"/>
    </source>
</evidence>
<evidence type="ECO:0000313" key="9">
    <source>
        <dbReference type="EMBL" id="MDQ0930324.1"/>
    </source>
</evidence>
<comment type="function">
    <text evidence="7">NDH-1 shuttles electrons from NADH, via FMN and iron-sulfur (Fe-S) centers, to quinones in the respiratory chain.</text>
</comment>
<keyword evidence="7" id="KW-0520">NAD</keyword>
<comment type="catalytic activity">
    <reaction evidence="7">
        <text>a quinone + NADH + 5 H(+)(in) = a quinol + NAD(+) + 4 H(+)(out)</text>
        <dbReference type="Rhea" id="RHEA:57888"/>
        <dbReference type="ChEBI" id="CHEBI:15378"/>
        <dbReference type="ChEBI" id="CHEBI:24646"/>
        <dbReference type="ChEBI" id="CHEBI:57540"/>
        <dbReference type="ChEBI" id="CHEBI:57945"/>
        <dbReference type="ChEBI" id="CHEBI:132124"/>
    </reaction>
</comment>
<name>A0ABU0RE99_9ACTN</name>
<evidence type="ECO:0000256" key="6">
    <source>
        <dbReference type="ARBA" id="ARBA00023136"/>
    </source>
</evidence>
<keyword evidence="4 7" id="KW-0812">Transmembrane</keyword>
<keyword evidence="6 8" id="KW-0472">Membrane</keyword>
<comment type="similarity">
    <text evidence="2 7">Belongs to the complex I subunit 3 family.</text>
</comment>
<keyword evidence="7" id="KW-0874">Quinone</keyword>
<keyword evidence="3" id="KW-0813">Transport</keyword>
<comment type="caution">
    <text evidence="9">The sequence shown here is derived from an EMBL/GenBank/DDBJ whole genome shotgun (WGS) entry which is preliminary data.</text>
</comment>
<dbReference type="Gene3D" id="1.20.58.1610">
    <property type="entry name" value="NADH:ubiquinone/plastoquinone oxidoreductase, chain 3"/>
    <property type="match status" value="1"/>
</dbReference>
<comment type="subcellular location">
    <subcellularLocation>
        <location evidence="7">Cell membrane</location>
        <topology evidence="7">Multi-pass membrane protein</topology>
    </subcellularLocation>
    <subcellularLocation>
        <location evidence="1">Membrane</location>
    </subcellularLocation>
</comment>
<dbReference type="PANTHER" id="PTHR11058:SF9">
    <property type="entry name" value="NADH-UBIQUINONE OXIDOREDUCTASE CHAIN 3"/>
    <property type="match status" value="1"/>
</dbReference>
<evidence type="ECO:0000256" key="1">
    <source>
        <dbReference type="ARBA" id="ARBA00004370"/>
    </source>
</evidence>
<protein>
    <recommendedName>
        <fullName evidence="7">NADH-quinone oxidoreductase subunit</fullName>
        <ecNumber evidence="7">7.1.1.-</ecNumber>
    </recommendedName>
</protein>
<dbReference type="Proteomes" id="UP001223072">
    <property type="component" value="Unassembled WGS sequence"/>
</dbReference>
<evidence type="ECO:0000256" key="3">
    <source>
        <dbReference type="ARBA" id="ARBA00022448"/>
    </source>
</evidence>
<keyword evidence="10" id="KW-1185">Reference proteome</keyword>
<gene>
    <name evidence="9" type="ORF">QFZ49_000231</name>
</gene>
<evidence type="ECO:0000256" key="5">
    <source>
        <dbReference type="ARBA" id="ARBA00022989"/>
    </source>
</evidence>
<evidence type="ECO:0000256" key="8">
    <source>
        <dbReference type="SAM" id="Phobius"/>
    </source>
</evidence>
<keyword evidence="5 8" id="KW-1133">Transmembrane helix</keyword>
<proteinExistence type="inferred from homology"/>
<feature type="transmembrane region" description="Helical" evidence="8">
    <location>
        <begin position="159"/>
        <end position="182"/>
    </location>
</feature>
<feature type="transmembrane region" description="Helical" evidence="8">
    <location>
        <begin position="75"/>
        <end position="99"/>
    </location>
</feature>
<accession>A0ABU0RE99</accession>
<evidence type="ECO:0000256" key="2">
    <source>
        <dbReference type="ARBA" id="ARBA00008472"/>
    </source>
</evidence>
<dbReference type="EC" id="7.1.1.-" evidence="7"/>
<evidence type="ECO:0000256" key="4">
    <source>
        <dbReference type="ARBA" id="ARBA00022692"/>
    </source>
</evidence>
<dbReference type="InterPro" id="IPR000440">
    <property type="entry name" value="NADH_UbQ/plastoQ_OxRdtase_su3"/>
</dbReference>
<dbReference type="EMBL" id="JAUSZS010000002">
    <property type="protein sequence ID" value="MDQ0930324.1"/>
    <property type="molecule type" value="Genomic_DNA"/>
</dbReference>
<evidence type="ECO:0000313" key="10">
    <source>
        <dbReference type="Proteomes" id="UP001223072"/>
    </source>
</evidence>
<dbReference type="InterPro" id="IPR038430">
    <property type="entry name" value="NDAH_ubi_oxred_su3_sf"/>
</dbReference>
<organism evidence="9 10">
    <name type="scientific">Streptomyces turgidiscabies</name>
    <dbReference type="NCBI Taxonomy" id="85558"/>
    <lineage>
        <taxon>Bacteria</taxon>
        <taxon>Bacillati</taxon>
        <taxon>Actinomycetota</taxon>
        <taxon>Actinomycetes</taxon>
        <taxon>Kitasatosporales</taxon>
        <taxon>Streptomycetaceae</taxon>
        <taxon>Streptomyces</taxon>
    </lineage>
</organism>
<dbReference type="Pfam" id="PF00507">
    <property type="entry name" value="Oxidored_q4"/>
    <property type="match status" value="1"/>
</dbReference>